<feature type="region of interest" description="Disordered" evidence="1">
    <location>
        <begin position="1"/>
        <end position="22"/>
    </location>
</feature>
<protein>
    <submittedName>
        <fullName evidence="2">Uncharacterized protein</fullName>
    </submittedName>
</protein>
<evidence type="ECO:0000256" key="1">
    <source>
        <dbReference type="SAM" id="MobiDB-lite"/>
    </source>
</evidence>
<sequence>MHKMSRSKQTQESPIEILQDDSIEAVEESKAMECIETDEIPEVEPQKQSNGKMISCNAITLPREFMATSWVQRENEARGVSPILLADDEDCQETGIVKFTGIDQNGNPSRVTVGPEKPLTMEDLFKLNQDLEETKISELEDGLNYYVEE</sequence>
<name>A0A2N9EMW6_FAGSY</name>
<evidence type="ECO:0000313" key="2">
    <source>
        <dbReference type="EMBL" id="SPC76031.1"/>
    </source>
</evidence>
<dbReference type="EMBL" id="OIVN01000195">
    <property type="protein sequence ID" value="SPC76031.1"/>
    <property type="molecule type" value="Genomic_DNA"/>
</dbReference>
<accession>A0A2N9EMW6</accession>
<dbReference type="AlphaFoldDB" id="A0A2N9EMW6"/>
<reference evidence="2" key="1">
    <citation type="submission" date="2018-02" db="EMBL/GenBank/DDBJ databases">
        <authorList>
            <person name="Cohen D.B."/>
            <person name="Kent A.D."/>
        </authorList>
    </citation>
    <scope>NUCLEOTIDE SEQUENCE</scope>
</reference>
<proteinExistence type="predicted"/>
<dbReference type="EMBL" id="OIVN01002312">
    <property type="protein sequence ID" value="SPD02480.1"/>
    <property type="molecule type" value="Genomic_DNA"/>
</dbReference>
<organism evidence="2">
    <name type="scientific">Fagus sylvatica</name>
    <name type="common">Beechnut</name>
    <dbReference type="NCBI Taxonomy" id="28930"/>
    <lineage>
        <taxon>Eukaryota</taxon>
        <taxon>Viridiplantae</taxon>
        <taxon>Streptophyta</taxon>
        <taxon>Embryophyta</taxon>
        <taxon>Tracheophyta</taxon>
        <taxon>Spermatophyta</taxon>
        <taxon>Magnoliopsida</taxon>
        <taxon>eudicotyledons</taxon>
        <taxon>Gunneridae</taxon>
        <taxon>Pentapetalae</taxon>
        <taxon>rosids</taxon>
        <taxon>fabids</taxon>
        <taxon>Fagales</taxon>
        <taxon>Fagaceae</taxon>
        <taxon>Fagus</taxon>
    </lineage>
</organism>
<evidence type="ECO:0000313" key="3">
    <source>
        <dbReference type="EMBL" id="SPD02480.1"/>
    </source>
</evidence>
<gene>
    <name evidence="3" type="ORF">FSB_LOCUS30362</name>
    <name evidence="2" type="ORF">FSB_LOCUS3913</name>
</gene>